<dbReference type="Proteomes" id="UP000737018">
    <property type="component" value="Unassembled WGS sequence"/>
</dbReference>
<feature type="transmembrane region" description="Helical" evidence="5">
    <location>
        <begin position="328"/>
        <end position="355"/>
    </location>
</feature>
<dbReference type="GO" id="GO:0016020">
    <property type="term" value="C:membrane"/>
    <property type="evidence" value="ECO:0007669"/>
    <property type="project" value="UniProtKB-SubCell"/>
</dbReference>
<evidence type="ECO:0000259" key="7">
    <source>
        <dbReference type="Pfam" id="PF23262"/>
    </source>
</evidence>
<dbReference type="EMBL" id="JRKL02003089">
    <property type="protein sequence ID" value="KAF3956447.1"/>
    <property type="molecule type" value="Genomic_DNA"/>
</dbReference>
<dbReference type="Pfam" id="PF23262">
    <property type="entry name" value="NFD4_C"/>
    <property type="match status" value="1"/>
</dbReference>
<dbReference type="Pfam" id="PF06813">
    <property type="entry name" value="Nodulin-like"/>
    <property type="match status" value="1"/>
</dbReference>
<feature type="transmembrane region" description="Helical" evidence="5">
    <location>
        <begin position="65"/>
        <end position="88"/>
    </location>
</feature>
<feature type="transmembrane region" description="Helical" evidence="5">
    <location>
        <begin position="223"/>
        <end position="243"/>
    </location>
</feature>
<gene>
    <name evidence="8" type="ORF">CMV_018427</name>
</gene>
<dbReference type="InterPro" id="IPR010658">
    <property type="entry name" value="Nodulin-like"/>
</dbReference>
<feature type="transmembrane region" description="Helical" evidence="5">
    <location>
        <begin position="94"/>
        <end position="115"/>
    </location>
</feature>
<keyword evidence="2 5" id="KW-0812">Transmembrane</keyword>
<feature type="transmembrane region" description="Helical" evidence="5">
    <location>
        <begin position="189"/>
        <end position="211"/>
    </location>
</feature>
<comment type="subcellular location">
    <subcellularLocation>
        <location evidence="1">Membrane</location>
        <topology evidence="1">Multi-pass membrane protein</topology>
    </subcellularLocation>
</comment>
<keyword evidence="3 5" id="KW-1133">Transmembrane helix</keyword>
<evidence type="ECO:0000256" key="5">
    <source>
        <dbReference type="SAM" id="Phobius"/>
    </source>
</evidence>
<evidence type="ECO:0000256" key="3">
    <source>
        <dbReference type="ARBA" id="ARBA00022989"/>
    </source>
</evidence>
<feature type="domain" description="NFD4 C-terminal" evidence="7">
    <location>
        <begin position="391"/>
        <end position="504"/>
    </location>
</feature>
<keyword evidence="4 5" id="KW-0472">Membrane</keyword>
<dbReference type="InterPro" id="IPR056555">
    <property type="entry name" value="NFD4_C"/>
</dbReference>
<dbReference type="OrthoDB" id="10418514at2759"/>
<dbReference type="PANTHER" id="PTHR21576">
    <property type="entry name" value="UNCHARACTERIZED NODULIN-LIKE PROTEIN"/>
    <property type="match status" value="1"/>
</dbReference>
<organism evidence="8 9">
    <name type="scientific">Castanea mollissima</name>
    <name type="common">Chinese chestnut</name>
    <dbReference type="NCBI Taxonomy" id="60419"/>
    <lineage>
        <taxon>Eukaryota</taxon>
        <taxon>Viridiplantae</taxon>
        <taxon>Streptophyta</taxon>
        <taxon>Embryophyta</taxon>
        <taxon>Tracheophyta</taxon>
        <taxon>Spermatophyta</taxon>
        <taxon>Magnoliopsida</taxon>
        <taxon>eudicotyledons</taxon>
        <taxon>Gunneridae</taxon>
        <taxon>Pentapetalae</taxon>
        <taxon>rosids</taxon>
        <taxon>fabids</taxon>
        <taxon>Fagales</taxon>
        <taxon>Fagaceae</taxon>
        <taxon>Castanea</taxon>
    </lineage>
</organism>
<name>A0A8J4R3E3_9ROSI</name>
<evidence type="ECO:0000259" key="6">
    <source>
        <dbReference type="Pfam" id="PF06813"/>
    </source>
</evidence>
<evidence type="ECO:0000256" key="4">
    <source>
        <dbReference type="ARBA" id="ARBA00023136"/>
    </source>
</evidence>
<sequence length="521" mass="57002">MEGGFCSRTCNGGVWKDIRGFSLQVLLGRWFMVFASLLIMCVAGTSYMFGLYSNDIKSTLGYDQTTLNLLGFFKDLGGNLGILSGLIYEVVPPLVVLSIGAIMNFLSYFIIWLTVTGHIAKPHVWQMCLYTFIGANSQSFPNTGALITCVNNFPESCGSVLGLLKGFSGLSGAIITQLYHAFYGDNSKAVILLIALLPPIICLVFLPTIRVMKIVQQPSEVKVFYNFLYMSLGLAGSLLVIIILQNKFSFTRIEYAGSASIVLILLFLPLVIVIKEELKLWKIKDQSLNNPSQLEMVIEDAPATSERYVVSCMNNIFKPPDRGEDFTILQAIFSIDMLILLVATTCGIGGALTVIDNLVQVSSSSNAHYDNSFSPVLAMFSSPLLSPILSASVIIGFCLGAQLPVSSAIISEILGLKHYSTLYHIGCISSPVGSYIFNVKVAGHLYDKEALKQMDALGLTRRAGQVVNCNGVKCYKLAFIVIIVVTLLGSLVSFVLVLRTRKFYKGDIYKKFRKEAKETGS</sequence>
<dbReference type="AlphaFoldDB" id="A0A8J4R3E3"/>
<accession>A0A8J4R3E3</accession>
<dbReference type="SUPFAM" id="SSF103473">
    <property type="entry name" value="MFS general substrate transporter"/>
    <property type="match status" value="1"/>
</dbReference>
<feature type="transmembrane region" description="Helical" evidence="5">
    <location>
        <begin position="255"/>
        <end position="274"/>
    </location>
</feature>
<proteinExistence type="predicted"/>
<feature type="transmembrane region" description="Helical" evidence="5">
    <location>
        <begin position="163"/>
        <end position="183"/>
    </location>
</feature>
<evidence type="ECO:0000256" key="2">
    <source>
        <dbReference type="ARBA" id="ARBA00022692"/>
    </source>
</evidence>
<feature type="domain" description="Nodulin-like" evidence="6">
    <location>
        <begin position="29"/>
        <end position="274"/>
    </location>
</feature>
<evidence type="ECO:0000313" key="9">
    <source>
        <dbReference type="Proteomes" id="UP000737018"/>
    </source>
</evidence>
<reference evidence="8" key="1">
    <citation type="submission" date="2020-03" db="EMBL/GenBank/DDBJ databases">
        <title>Castanea mollissima Vanexum genome sequencing.</title>
        <authorList>
            <person name="Staton M."/>
        </authorList>
    </citation>
    <scope>NUCLEOTIDE SEQUENCE</scope>
    <source>
        <tissue evidence="8">Leaf</tissue>
    </source>
</reference>
<evidence type="ECO:0000256" key="1">
    <source>
        <dbReference type="ARBA" id="ARBA00004141"/>
    </source>
</evidence>
<protein>
    <recommendedName>
        <fullName evidence="10">Nodulin-like domain-containing protein</fullName>
    </recommendedName>
</protein>
<evidence type="ECO:0000313" key="8">
    <source>
        <dbReference type="EMBL" id="KAF3956447.1"/>
    </source>
</evidence>
<comment type="caution">
    <text evidence="8">The sequence shown here is derived from an EMBL/GenBank/DDBJ whole genome shotgun (WGS) entry which is preliminary data.</text>
</comment>
<dbReference type="PANTHER" id="PTHR21576:SF80">
    <property type="entry name" value="NODULIN-LIKE DOMAIN-CONTAINING PROTEIN"/>
    <property type="match status" value="1"/>
</dbReference>
<dbReference type="InterPro" id="IPR036259">
    <property type="entry name" value="MFS_trans_sf"/>
</dbReference>
<feature type="transmembrane region" description="Helical" evidence="5">
    <location>
        <begin position="30"/>
        <end position="53"/>
    </location>
</feature>
<feature type="transmembrane region" description="Helical" evidence="5">
    <location>
        <begin position="375"/>
        <end position="399"/>
    </location>
</feature>
<evidence type="ECO:0008006" key="10">
    <source>
        <dbReference type="Google" id="ProtNLM"/>
    </source>
</evidence>
<feature type="transmembrane region" description="Helical" evidence="5">
    <location>
        <begin position="477"/>
        <end position="498"/>
    </location>
</feature>
<keyword evidence="9" id="KW-1185">Reference proteome</keyword>